<dbReference type="SUPFAM" id="SSF81660">
    <property type="entry name" value="Metal cation-transporting ATPase, ATP-binding domain N"/>
    <property type="match status" value="1"/>
</dbReference>
<accession>A0A511KGH6</accession>
<dbReference type="Gene3D" id="3.40.1110.10">
    <property type="entry name" value="Calcium-transporting ATPase, cytoplasmic domain N"/>
    <property type="match status" value="1"/>
</dbReference>
<evidence type="ECO:0000313" key="3">
    <source>
        <dbReference type="Proteomes" id="UP000321518"/>
    </source>
</evidence>
<organism evidence="2 3">
    <name type="scientific">Rhodotorula toruloides</name>
    <name type="common">Yeast</name>
    <name type="synonym">Rhodosporidium toruloides</name>
    <dbReference type="NCBI Taxonomy" id="5286"/>
    <lineage>
        <taxon>Eukaryota</taxon>
        <taxon>Fungi</taxon>
        <taxon>Dikarya</taxon>
        <taxon>Basidiomycota</taxon>
        <taxon>Pucciniomycotina</taxon>
        <taxon>Microbotryomycetes</taxon>
        <taxon>Sporidiobolales</taxon>
        <taxon>Sporidiobolaceae</taxon>
        <taxon>Rhodotorula</taxon>
    </lineage>
</organism>
<feature type="region of interest" description="Disordered" evidence="1">
    <location>
        <begin position="270"/>
        <end position="341"/>
    </location>
</feature>
<dbReference type="EMBL" id="BJWK01000008">
    <property type="protein sequence ID" value="GEM09473.1"/>
    <property type="molecule type" value="Genomic_DNA"/>
</dbReference>
<sequence>MQISLVTCAALQSFEIVDVEYSATGFISTPNRTPLEDELLSERPFAQLALTIMHCIEAETALSQGLARSADSETESTQAALRVLHRILRPLDTVEGHTIVAGLVDDGFTVSGEDSVILTCTLQTKEDLFAVTAVDEWTSSMAALFVKRAPESVLERCNLIETGSSRQPLTQQLRDEIDKTILSYGSQGLRTLALAYVNDVDLDDVDLDDDHNHTDSSPKCIAFEQEMTFAASSACSTQKLIDNANVAWEYRKVLLRRLFFTGEHPLFDGPIPLPPRPASSQSDAVQSDSATEPQSSLTKAASSRSPLLPTTGVGSFIPNRPASRPSDDEDADQGECGVAHLPPSGAAIGSFAAFGMGRVLR</sequence>
<evidence type="ECO:0000313" key="2">
    <source>
        <dbReference type="EMBL" id="GEM09473.1"/>
    </source>
</evidence>
<dbReference type="OrthoDB" id="3352408at2759"/>
<name>A0A511KGH6_RHOTO</name>
<protein>
    <submittedName>
        <fullName evidence="2">Ca2+-transporting ATPase</fullName>
    </submittedName>
</protein>
<dbReference type="Pfam" id="PF13246">
    <property type="entry name" value="Cation_ATPase"/>
    <property type="match status" value="1"/>
</dbReference>
<comment type="caution">
    <text evidence="2">The sequence shown here is derived from an EMBL/GenBank/DDBJ whole genome shotgun (WGS) entry which is preliminary data.</text>
</comment>
<feature type="compositionally biased region" description="Low complexity" evidence="1">
    <location>
        <begin position="278"/>
        <end position="290"/>
    </location>
</feature>
<evidence type="ECO:0000256" key="1">
    <source>
        <dbReference type="SAM" id="MobiDB-lite"/>
    </source>
</evidence>
<dbReference type="GO" id="GO:0000166">
    <property type="term" value="F:nucleotide binding"/>
    <property type="evidence" value="ECO:0007669"/>
    <property type="project" value="InterPro"/>
</dbReference>
<feature type="compositionally biased region" description="Polar residues" evidence="1">
    <location>
        <begin position="291"/>
        <end position="305"/>
    </location>
</feature>
<dbReference type="InterPro" id="IPR023299">
    <property type="entry name" value="ATPase_P-typ_cyto_dom_N"/>
</dbReference>
<dbReference type="Proteomes" id="UP000321518">
    <property type="component" value="Unassembled WGS sequence"/>
</dbReference>
<gene>
    <name evidence="2" type="ORF">Rt10032_c08g3490</name>
</gene>
<dbReference type="AlphaFoldDB" id="A0A511KGH6"/>
<proteinExistence type="predicted"/>
<reference evidence="2 3" key="1">
    <citation type="submission" date="2019-07" db="EMBL/GenBank/DDBJ databases">
        <title>Rhodotorula toruloides NBRC10032 genome sequencing.</title>
        <authorList>
            <person name="Shida Y."/>
            <person name="Takaku H."/>
            <person name="Ogasawara W."/>
            <person name="Mori K."/>
        </authorList>
    </citation>
    <scope>NUCLEOTIDE SEQUENCE [LARGE SCALE GENOMIC DNA]</scope>
    <source>
        <strain evidence="2 3">NBRC10032</strain>
    </source>
</reference>